<evidence type="ECO:0000256" key="1">
    <source>
        <dbReference type="SAM" id="MobiDB-lite"/>
    </source>
</evidence>
<dbReference type="Proteomes" id="UP001231189">
    <property type="component" value="Unassembled WGS sequence"/>
</dbReference>
<dbReference type="AlphaFoldDB" id="A0AAD8U052"/>
<accession>A0AAD8U052</accession>
<sequence length="258" mass="28717">MSRWRWWRHGGAAVQFVGGGISLDPKNPLFSLLDCGSSGDDGGRRHPSMTTAASLFLVPHLLIKPSFRCLSRKTMMFLGETEVQGVGRYGGIKVYAVLRDDGADYLKDNGPWEALFHVDDPGPRVPIELGKFLDAKQVLDIVRFGRTCSPSFVLHNKVVEVLNPLARDFKSVGNLRKDLAGLQEDLAKAHNQLKPGADGGQQRKAPPGHHTREQAPPVRGISEPPTPYIQIKFPLLATMFLRMCSAKQIDELRWHLHR</sequence>
<dbReference type="EMBL" id="JAUUTY010000001">
    <property type="protein sequence ID" value="KAK1696446.1"/>
    <property type="molecule type" value="Genomic_DNA"/>
</dbReference>
<gene>
    <name evidence="2" type="ORF">QYE76_013143</name>
</gene>
<reference evidence="2" key="1">
    <citation type="submission" date="2023-07" db="EMBL/GenBank/DDBJ databases">
        <title>A chromosome-level genome assembly of Lolium multiflorum.</title>
        <authorList>
            <person name="Chen Y."/>
            <person name="Copetti D."/>
            <person name="Kolliker R."/>
            <person name="Studer B."/>
        </authorList>
    </citation>
    <scope>NUCLEOTIDE SEQUENCE</scope>
    <source>
        <strain evidence="2">02402/16</strain>
        <tissue evidence="2">Leaf</tissue>
    </source>
</reference>
<proteinExistence type="predicted"/>
<name>A0AAD8U052_LOLMU</name>
<protein>
    <submittedName>
        <fullName evidence="2">Uncharacterized protein</fullName>
    </submittedName>
</protein>
<keyword evidence="3" id="KW-1185">Reference proteome</keyword>
<organism evidence="2 3">
    <name type="scientific">Lolium multiflorum</name>
    <name type="common">Italian ryegrass</name>
    <name type="synonym">Lolium perenne subsp. multiflorum</name>
    <dbReference type="NCBI Taxonomy" id="4521"/>
    <lineage>
        <taxon>Eukaryota</taxon>
        <taxon>Viridiplantae</taxon>
        <taxon>Streptophyta</taxon>
        <taxon>Embryophyta</taxon>
        <taxon>Tracheophyta</taxon>
        <taxon>Spermatophyta</taxon>
        <taxon>Magnoliopsida</taxon>
        <taxon>Liliopsida</taxon>
        <taxon>Poales</taxon>
        <taxon>Poaceae</taxon>
        <taxon>BOP clade</taxon>
        <taxon>Pooideae</taxon>
        <taxon>Poodae</taxon>
        <taxon>Poeae</taxon>
        <taxon>Poeae Chloroplast Group 2 (Poeae type)</taxon>
        <taxon>Loliodinae</taxon>
        <taxon>Loliinae</taxon>
        <taxon>Lolium</taxon>
    </lineage>
</organism>
<evidence type="ECO:0000313" key="3">
    <source>
        <dbReference type="Proteomes" id="UP001231189"/>
    </source>
</evidence>
<comment type="caution">
    <text evidence="2">The sequence shown here is derived from an EMBL/GenBank/DDBJ whole genome shotgun (WGS) entry which is preliminary data.</text>
</comment>
<feature type="region of interest" description="Disordered" evidence="1">
    <location>
        <begin position="192"/>
        <end position="225"/>
    </location>
</feature>
<evidence type="ECO:0000313" key="2">
    <source>
        <dbReference type="EMBL" id="KAK1696446.1"/>
    </source>
</evidence>